<dbReference type="OrthoDB" id="7067800at2"/>
<keyword evidence="3" id="KW-1185">Reference proteome</keyword>
<accession>U2Y3Y4</accession>
<name>U2Y3Y4_9SPHN</name>
<dbReference type="GO" id="GO:0004061">
    <property type="term" value="F:arylformamidase activity"/>
    <property type="evidence" value="ECO:0007669"/>
    <property type="project" value="InterPro"/>
</dbReference>
<evidence type="ECO:0000313" key="3">
    <source>
        <dbReference type="Proteomes" id="UP000016568"/>
    </source>
</evidence>
<comment type="caution">
    <text evidence="2">The sequence shown here is derived from an EMBL/GenBank/DDBJ whole genome shotgun (WGS) entry which is preliminary data.</text>
</comment>
<dbReference type="eggNOG" id="COG1878">
    <property type="taxonomic scope" value="Bacteria"/>
</dbReference>
<reference evidence="2 3" key="1">
    <citation type="submission" date="2013-09" db="EMBL/GenBank/DDBJ databases">
        <title>Whole genome shotgun sequence of Novosphingobium tardaugens NBRC 16725.</title>
        <authorList>
            <person name="Isaki S."/>
            <person name="Hosoyama A."/>
            <person name="Tsuchikane K."/>
            <person name="Katsumata H."/>
            <person name="Ando Y."/>
            <person name="Yamazaki S."/>
            <person name="Fujita N."/>
        </authorList>
    </citation>
    <scope>NUCLEOTIDE SEQUENCE [LARGE SCALE GENOMIC DNA]</scope>
    <source>
        <strain evidence="2 3">NBRC 16725</strain>
    </source>
</reference>
<dbReference type="EMBL" id="BASZ01000001">
    <property type="protein sequence ID" value="GAD47736.1"/>
    <property type="molecule type" value="Genomic_DNA"/>
</dbReference>
<evidence type="ECO:0008006" key="4">
    <source>
        <dbReference type="Google" id="ProtNLM"/>
    </source>
</evidence>
<sequence length="331" mass="36690">MRWKHRPEGSNWGDFGPDDQLGRMNLLTPERRLAGIREVQQGVAFTLSLPLDYPGPMVDMRKPPRLFVEQMEDGSPAYNQVSDHCSDVMCDDGVVLYTQFSTQWDSLAHMGQKFDADGDGVAEKVYYNGYRADEHMLGPDHPDGPYARALGIENMAAAGVQGRGVMLNFKAMFGTDYRRVGYDDLMRTIDAQKVDVQKGDFLLMHVGYDEAVLSMNRQPDRSILDILGAGLDGSDPRLLQWIDDSGIVAICSDNLAVEAYDWDNPPGADHAILPLHELCLFKLGIHLGELWLLHELADWLLAHNRSAFLLTAPPLRLPGSVGSPATPIATV</sequence>
<organism evidence="2 3">
    <name type="scientific">Caenibius tardaugens NBRC 16725</name>
    <dbReference type="NCBI Taxonomy" id="1219035"/>
    <lineage>
        <taxon>Bacteria</taxon>
        <taxon>Pseudomonadati</taxon>
        <taxon>Pseudomonadota</taxon>
        <taxon>Alphaproteobacteria</taxon>
        <taxon>Sphingomonadales</taxon>
        <taxon>Erythrobacteraceae</taxon>
        <taxon>Caenibius</taxon>
    </lineage>
</organism>
<evidence type="ECO:0000256" key="1">
    <source>
        <dbReference type="SAM" id="MobiDB-lite"/>
    </source>
</evidence>
<dbReference type="InterPro" id="IPR037175">
    <property type="entry name" value="KFase_sf"/>
</dbReference>
<dbReference type="KEGG" id="ntd:EGO55_14595"/>
<dbReference type="InterPro" id="IPR007325">
    <property type="entry name" value="KFase/CYL"/>
</dbReference>
<dbReference type="Gene3D" id="3.50.30.50">
    <property type="entry name" value="Putative cyclase"/>
    <property type="match status" value="1"/>
</dbReference>
<dbReference type="GO" id="GO:0019441">
    <property type="term" value="P:L-tryptophan catabolic process to kynurenine"/>
    <property type="evidence" value="ECO:0007669"/>
    <property type="project" value="InterPro"/>
</dbReference>
<dbReference type="Pfam" id="PF04199">
    <property type="entry name" value="Cyclase"/>
    <property type="match status" value="1"/>
</dbReference>
<dbReference type="SUPFAM" id="SSF102198">
    <property type="entry name" value="Putative cyclase"/>
    <property type="match status" value="1"/>
</dbReference>
<dbReference type="PANTHER" id="PTHR34861:SF10">
    <property type="entry name" value="CYCLASE"/>
    <property type="match status" value="1"/>
</dbReference>
<dbReference type="AlphaFoldDB" id="U2Y3Y4"/>
<gene>
    <name evidence="2" type="ORF">NT2_01_05100</name>
</gene>
<protein>
    <recommendedName>
        <fullName evidence="4">Cyclase</fullName>
    </recommendedName>
</protein>
<feature type="region of interest" description="Disordered" evidence="1">
    <location>
        <begin position="1"/>
        <end position="23"/>
    </location>
</feature>
<proteinExistence type="predicted"/>
<dbReference type="PANTHER" id="PTHR34861">
    <property type="match status" value="1"/>
</dbReference>
<dbReference type="Proteomes" id="UP000016568">
    <property type="component" value="Unassembled WGS sequence"/>
</dbReference>
<dbReference type="RefSeq" id="WP_021688643.1">
    <property type="nucleotide sequence ID" value="NZ_BASZ01000001.1"/>
</dbReference>
<evidence type="ECO:0000313" key="2">
    <source>
        <dbReference type="EMBL" id="GAD47736.1"/>
    </source>
</evidence>